<dbReference type="InterPro" id="IPR013087">
    <property type="entry name" value="Znf_C2H2_type"/>
</dbReference>
<feature type="domain" description="C2H2-type" evidence="7">
    <location>
        <begin position="459"/>
        <end position="486"/>
    </location>
</feature>
<feature type="region of interest" description="Disordered" evidence="6">
    <location>
        <begin position="248"/>
        <end position="281"/>
    </location>
</feature>
<dbReference type="Pfam" id="PF00096">
    <property type="entry name" value="zf-C2H2"/>
    <property type="match status" value="1"/>
</dbReference>
<dbReference type="PANTHER" id="PTHR24379">
    <property type="entry name" value="KRAB AND ZINC FINGER DOMAIN-CONTAINING"/>
    <property type="match status" value="1"/>
</dbReference>
<keyword evidence="1" id="KW-0479">Metal-binding</keyword>
<evidence type="ECO:0000259" key="7">
    <source>
        <dbReference type="PROSITE" id="PS50157"/>
    </source>
</evidence>
<evidence type="ECO:0000313" key="8">
    <source>
        <dbReference type="EMBL" id="CAG6489722.1"/>
    </source>
</evidence>
<feature type="compositionally biased region" description="Polar residues" evidence="6">
    <location>
        <begin position="248"/>
        <end position="257"/>
    </location>
</feature>
<name>A0A8D8CA87_CULPI</name>
<sequence length="828" mass="93814">MSRCIVPHCRNLLQEWIAPFPADQLLQTRWKHCIEMGTSELLPEVDVLGPAAVVCNMHFLGFDPDEDKVSTRYRQPTLFFRDDLVLEIESCCLCAQVRIKEEMLDKDSPLTQECTIEEVVKELFGESYFDEEKGGEYVCEMCTAKVDVLLTVHKHFEAGQLMLKTLRYKQTLEGVRFAKNGAHAIELPSELAAMLGPLEEDSAGGKPVKGSKRKKKAQVDVEDLDVPLNPLETVIKVEEATLQLAPEQLQSMSSSESVAKEKPKGKPTVMMPLESTDPSTGQVTVEYIEKTRAELAEEIKRYCYLCDTLFSTPNILLAHLVMTHKNPATLRCKVCKLQFEKSVTCNSHLRFHDSLRRPVQCEYCPLRFTNTGMRWFHNTKVHPDKVLLTRPPSTESITRQTIVKIVPIIQNVVEPPLQIVPARQVELKAVPPLAPIVVEPTVLVSQPKITPNIPSASDYSCKTCFKSFESLDILKTHMKSHRSARPPALKDPSPDETTDDNMISIPTFHPVPNAQPVVKQPLQAPTVTSDLSEGKINGIGIVKLLGQLDLPPLIPFATKHHSEQHPHSCKTCFKAFETLESLKTHLQTHRKFPPTNDPPKRKRIFRTRKSKPHPSGTFTCSICSQELPTPTSLVKHFTSAHPQLTLDHFRCRYCADIFFSREALSDHAASHRGRYECGRCALEFINHRRFEKHRQVAHKAPSKALLRDCQYCGKSFRRGMALARHVKTHFAGQWTCDICEEQFGERYKLVLHMRQHSGNNPLVCYNCNEHFGDPDMLDRHERECAQYTMETSPHFETGKPNLYGNTETNRCLSDSYGSRREIEGRGSG</sequence>
<feature type="domain" description="C2H2-type" evidence="7">
    <location>
        <begin position="707"/>
        <end position="729"/>
    </location>
</feature>
<feature type="domain" description="C2H2-type" evidence="7">
    <location>
        <begin position="649"/>
        <end position="676"/>
    </location>
</feature>
<accession>A0A8D8CA87</accession>
<keyword evidence="2" id="KW-0677">Repeat</keyword>
<evidence type="ECO:0000256" key="4">
    <source>
        <dbReference type="ARBA" id="ARBA00022833"/>
    </source>
</evidence>
<dbReference type="PROSITE" id="PS00028">
    <property type="entry name" value="ZINC_FINGER_C2H2_1"/>
    <property type="match status" value="9"/>
</dbReference>
<feature type="domain" description="C2H2-type" evidence="7">
    <location>
        <begin position="567"/>
        <end position="594"/>
    </location>
</feature>
<dbReference type="InterPro" id="IPR036236">
    <property type="entry name" value="Znf_C2H2_sf"/>
</dbReference>
<evidence type="ECO:0000256" key="5">
    <source>
        <dbReference type="PROSITE-ProRule" id="PRU00042"/>
    </source>
</evidence>
<protein>
    <submittedName>
        <fullName evidence="8">Zinc finger protein 26</fullName>
    </submittedName>
</protein>
<evidence type="ECO:0000256" key="1">
    <source>
        <dbReference type="ARBA" id="ARBA00022723"/>
    </source>
</evidence>
<dbReference type="SUPFAM" id="SSF57667">
    <property type="entry name" value="beta-beta-alpha zinc fingers"/>
    <property type="match status" value="3"/>
</dbReference>
<dbReference type="PROSITE" id="PS50157">
    <property type="entry name" value="ZINC_FINGER_C2H2_2"/>
    <property type="match status" value="6"/>
</dbReference>
<dbReference type="SMART" id="SM00355">
    <property type="entry name" value="ZnF_C2H2"/>
    <property type="match status" value="11"/>
</dbReference>
<evidence type="ECO:0000256" key="6">
    <source>
        <dbReference type="SAM" id="MobiDB-lite"/>
    </source>
</evidence>
<dbReference type="PANTHER" id="PTHR24379:SF121">
    <property type="entry name" value="C2H2-TYPE DOMAIN-CONTAINING PROTEIN"/>
    <property type="match status" value="1"/>
</dbReference>
<evidence type="ECO:0000256" key="2">
    <source>
        <dbReference type="ARBA" id="ARBA00022737"/>
    </source>
</evidence>
<dbReference type="Gene3D" id="3.30.160.60">
    <property type="entry name" value="Classic Zinc Finger"/>
    <property type="match status" value="4"/>
</dbReference>
<feature type="region of interest" description="Disordered" evidence="6">
    <location>
        <begin position="479"/>
        <end position="498"/>
    </location>
</feature>
<keyword evidence="3 5" id="KW-0863">Zinc-finger</keyword>
<reference evidence="8" key="1">
    <citation type="submission" date="2021-05" db="EMBL/GenBank/DDBJ databases">
        <authorList>
            <person name="Alioto T."/>
            <person name="Alioto T."/>
            <person name="Gomez Garrido J."/>
        </authorList>
    </citation>
    <scope>NUCLEOTIDE SEQUENCE</scope>
</reference>
<dbReference type="Pfam" id="PF13912">
    <property type="entry name" value="zf-C2H2_6"/>
    <property type="match status" value="2"/>
</dbReference>
<feature type="domain" description="C2H2-type" evidence="7">
    <location>
        <begin position="734"/>
        <end position="761"/>
    </location>
</feature>
<dbReference type="EMBL" id="HBUE01113303">
    <property type="protein sequence ID" value="CAG6489722.1"/>
    <property type="molecule type" value="Transcribed_RNA"/>
</dbReference>
<feature type="domain" description="C2H2-type" evidence="7">
    <location>
        <begin position="675"/>
        <end position="703"/>
    </location>
</feature>
<organism evidence="8">
    <name type="scientific">Culex pipiens</name>
    <name type="common">House mosquito</name>
    <dbReference type="NCBI Taxonomy" id="7175"/>
    <lineage>
        <taxon>Eukaryota</taxon>
        <taxon>Metazoa</taxon>
        <taxon>Ecdysozoa</taxon>
        <taxon>Arthropoda</taxon>
        <taxon>Hexapoda</taxon>
        <taxon>Insecta</taxon>
        <taxon>Pterygota</taxon>
        <taxon>Neoptera</taxon>
        <taxon>Endopterygota</taxon>
        <taxon>Diptera</taxon>
        <taxon>Nematocera</taxon>
        <taxon>Culicoidea</taxon>
        <taxon>Culicidae</taxon>
        <taxon>Culicinae</taxon>
        <taxon>Culicini</taxon>
        <taxon>Culex</taxon>
        <taxon>Culex</taxon>
    </lineage>
</organism>
<dbReference type="AlphaFoldDB" id="A0A8D8CA87"/>
<keyword evidence="4" id="KW-0862">Zinc</keyword>
<evidence type="ECO:0000256" key="3">
    <source>
        <dbReference type="ARBA" id="ARBA00022771"/>
    </source>
</evidence>
<dbReference type="GO" id="GO:0008270">
    <property type="term" value="F:zinc ion binding"/>
    <property type="evidence" value="ECO:0007669"/>
    <property type="project" value="UniProtKB-KW"/>
</dbReference>
<proteinExistence type="predicted"/>